<keyword evidence="5" id="KW-1185">Reference proteome</keyword>
<name>A0A547P7D6_9SPHN</name>
<dbReference type="InterPro" id="IPR029068">
    <property type="entry name" value="Glyas_Bleomycin-R_OHBP_Dase"/>
</dbReference>
<dbReference type="PROSITE" id="PS51819">
    <property type="entry name" value="VOC"/>
    <property type="match status" value="1"/>
</dbReference>
<proteinExistence type="inferred from homology"/>
<feature type="domain" description="VOC" evidence="3">
    <location>
        <begin position="5"/>
        <end position="140"/>
    </location>
</feature>
<evidence type="ECO:0000313" key="4">
    <source>
        <dbReference type="EMBL" id="TRD10057.1"/>
    </source>
</evidence>
<evidence type="ECO:0000256" key="2">
    <source>
        <dbReference type="ARBA" id="ARBA00022723"/>
    </source>
</evidence>
<dbReference type="GO" id="GO:0004493">
    <property type="term" value="F:methylmalonyl-CoA epimerase activity"/>
    <property type="evidence" value="ECO:0007669"/>
    <property type="project" value="UniProtKB-EC"/>
</dbReference>
<dbReference type="NCBIfam" id="TIGR03081">
    <property type="entry name" value="metmalonyl_epim"/>
    <property type="match status" value="1"/>
</dbReference>
<dbReference type="RefSeq" id="WP_142789347.1">
    <property type="nucleotide sequence ID" value="NZ_VHJK01000002.1"/>
</dbReference>
<dbReference type="GO" id="GO:0046491">
    <property type="term" value="P:L-methylmalonyl-CoA metabolic process"/>
    <property type="evidence" value="ECO:0007669"/>
    <property type="project" value="TreeGrafter"/>
</dbReference>
<comment type="caution">
    <text evidence="4">The sequence shown here is derived from an EMBL/GenBank/DDBJ whole genome shotgun (WGS) entry which is preliminary data.</text>
</comment>
<protein>
    <submittedName>
        <fullName evidence="4">Methylmalonyl-CoA epimerase</fullName>
        <ecNumber evidence="4">5.1.99.1</ecNumber>
    </submittedName>
</protein>
<evidence type="ECO:0000256" key="1">
    <source>
        <dbReference type="ARBA" id="ARBA00009308"/>
    </source>
</evidence>
<organism evidence="4 5">
    <name type="scientific">Erythrobacter insulae</name>
    <dbReference type="NCBI Taxonomy" id="2584124"/>
    <lineage>
        <taxon>Bacteria</taxon>
        <taxon>Pseudomonadati</taxon>
        <taxon>Pseudomonadota</taxon>
        <taxon>Alphaproteobacteria</taxon>
        <taxon>Sphingomonadales</taxon>
        <taxon>Erythrobacteraceae</taxon>
        <taxon>Erythrobacter/Porphyrobacter group</taxon>
        <taxon>Erythrobacter</taxon>
    </lineage>
</organism>
<dbReference type="PANTHER" id="PTHR43048:SF3">
    <property type="entry name" value="METHYLMALONYL-COA EPIMERASE, MITOCHONDRIAL"/>
    <property type="match status" value="1"/>
</dbReference>
<dbReference type="CDD" id="cd07249">
    <property type="entry name" value="MMCE"/>
    <property type="match status" value="1"/>
</dbReference>
<dbReference type="InterPro" id="IPR037523">
    <property type="entry name" value="VOC_core"/>
</dbReference>
<evidence type="ECO:0000259" key="3">
    <source>
        <dbReference type="PROSITE" id="PS51819"/>
    </source>
</evidence>
<dbReference type="InterPro" id="IPR051785">
    <property type="entry name" value="MMCE/EMCE_epimerase"/>
</dbReference>
<gene>
    <name evidence="4" type="primary">mce</name>
    <name evidence="4" type="ORF">FGU71_13775</name>
</gene>
<dbReference type="SUPFAM" id="SSF54593">
    <property type="entry name" value="Glyoxalase/Bleomycin resistance protein/Dihydroxybiphenyl dioxygenase"/>
    <property type="match status" value="1"/>
</dbReference>
<keyword evidence="4" id="KW-0413">Isomerase</keyword>
<dbReference type="GO" id="GO:0046872">
    <property type="term" value="F:metal ion binding"/>
    <property type="evidence" value="ECO:0007669"/>
    <property type="project" value="UniProtKB-KW"/>
</dbReference>
<keyword evidence="2" id="KW-0479">Metal-binding</keyword>
<dbReference type="EMBL" id="VHJK01000002">
    <property type="protein sequence ID" value="TRD10057.1"/>
    <property type="molecule type" value="Genomic_DNA"/>
</dbReference>
<dbReference type="AlphaFoldDB" id="A0A547P7D6"/>
<dbReference type="OrthoDB" id="9788468at2"/>
<dbReference type="InterPro" id="IPR017515">
    <property type="entry name" value="MeMalonyl-CoA_epimerase"/>
</dbReference>
<sequence>MKLGRLNHIGVATPSIEASIAHYRDVMGALKIHKPFDLEAQGVKVCFVDTPGEGGTFGTQIELIEPLGTDSPINGFLAKNPLGGQHHVCFEVADIDEARKEFEELGKRILGPTRLGAHGTPIFFLHPKDMQGILTEIMETPKEGSHWSN</sequence>
<dbReference type="EC" id="5.1.99.1" evidence="4"/>
<comment type="similarity">
    <text evidence="1">Belongs to the methylmalonyl-CoA epimerase family.</text>
</comment>
<dbReference type="Pfam" id="PF13669">
    <property type="entry name" value="Glyoxalase_4"/>
    <property type="match status" value="1"/>
</dbReference>
<accession>A0A547P7D6</accession>
<evidence type="ECO:0000313" key="5">
    <source>
        <dbReference type="Proteomes" id="UP000316343"/>
    </source>
</evidence>
<dbReference type="Proteomes" id="UP000316343">
    <property type="component" value="Unassembled WGS sequence"/>
</dbReference>
<reference evidence="4 5" key="1">
    <citation type="submission" date="2019-06" db="EMBL/GenBank/DDBJ databases">
        <title>Erythrobacter insulae sp. nov., isolated from a tidal flat.</title>
        <authorList>
            <person name="Yoon J.-H."/>
        </authorList>
    </citation>
    <scope>NUCLEOTIDE SEQUENCE [LARGE SCALE GENOMIC DNA]</scope>
    <source>
        <strain evidence="4 5">JBTF-M21</strain>
    </source>
</reference>
<dbReference type="PANTHER" id="PTHR43048">
    <property type="entry name" value="METHYLMALONYL-COA EPIMERASE"/>
    <property type="match status" value="1"/>
</dbReference>
<dbReference type="Gene3D" id="3.10.180.10">
    <property type="entry name" value="2,3-Dihydroxybiphenyl 1,2-Dioxygenase, domain 1"/>
    <property type="match status" value="1"/>
</dbReference>